<dbReference type="Proteomes" id="UP000054538">
    <property type="component" value="Unassembled WGS sequence"/>
</dbReference>
<gene>
    <name evidence="1" type="ORF">PAXRUDRAFT_62074</name>
</gene>
<reference evidence="1 2" key="1">
    <citation type="submission" date="2014-04" db="EMBL/GenBank/DDBJ databases">
        <authorList>
            <consortium name="DOE Joint Genome Institute"/>
            <person name="Kuo A."/>
            <person name="Kohler A."/>
            <person name="Jargeat P."/>
            <person name="Nagy L.G."/>
            <person name="Floudas D."/>
            <person name="Copeland A."/>
            <person name="Barry K.W."/>
            <person name="Cichocki N."/>
            <person name="Veneault-Fourrey C."/>
            <person name="LaButti K."/>
            <person name="Lindquist E.A."/>
            <person name="Lipzen A."/>
            <person name="Lundell T."/>
            <person name="Morin E."/>
            <person name="Murat C."/>
            <person name="Sun H."/>
            <person name="Tunlid A."/>
            <person name="Henrissat B."/>
            <person name="Grigoriev I.V."/>
            <person name="Hibbett D.S."/>
            <person name="Martin F."/>
            <person name="Nordberg H.P."/>
            <person name="Cantor M.N."/>
            <person name="Hua S.X."/>
        </authorList>
    </citation>
    <scope>NUCLEOTIDE SEQUENCE [LARGE SCALE GENOMIC DNA]</scope>
    <source>
        <strain evidence="1 2">Ve08.2h10</strain>
    </source>
</reference>
<keyword evidence="2" id="KW-1185">Reference proteome</keyword>
<reference evidence="2" key="2">
    <citation type="submission" date="2015-01" db="EMBL/GenBank/DDBJ databases">
        <title>Evolutionary Origins and Diversification of the Mycorrhizal Mutualists.</title>
        <authorList>
            <consortium name="DOE Joint Genome Institute"/>
            <consortium name="Mycorrhizal Genomics Consortium"/>
            <person name="Kohler A."/>
            <person name="Kuo A."/>
            <person name="Nagy L.G."/>
            <person name="Floudas D."/>
            <person name="Copeland A."/>
            <person name="Barry K.W."/>
            <person name="Cichocki N."/>
            <person name="Veneault-Fourrey C."/>
            <person name="LaButti K."/>
            <person name="Lindquist E.A."/>
            <person name="Lipzen A."/>
            <person name="Lundell T."/>
            <person name="Morin E."/>
            <person name="Murat C."/>
            <person name="Riley R."/>
            <person name="Ohm R."/>
            <person name="Sun H."/>
            <person name="Tunlid A."/>
            <person name="Henrissat B."/>
            <person name="Grigoriev I.V."/>
            <person name="Hibbett D.S."/>
            <person name="Martin F."/>
        </authorList>
    </citation>
    <scope>NUCLEOTIDE SEQUENCE [LARGE SCALE GENOMIC DNA]</scope>
    <source>
        <strain evidence="2">Ve08.2h10</strain>
    </source>
</reference>
<accession>A0A0D0CF75</accession>
<evidence type="ECO:0000313" key="1">
    <source>
        <dbReference type="EMBL" id="KIK81362.1"/>
    </source>
</evidence>
<feature type="non-terminal residue" evidence="1">
    <location>
        <position position="211"/>
    </location>
</feature>
<proteinExistence type="predicted"/>
<dbReference type="HOGENOM" id="CLU_103599_0_0_1"/>
<name>A0A0D0CF75_9AGAM</name>
<evidence type="ECO:0000313" key="2">
    <source>
        <dbReference type="Proteomes" id="UP000054538"/>
    </source>
</evidence>
<dbReference type="EMBL" id="KN825813">
    <property type="protein sequence ID" value="KIK81362.1"/>
    <property type="molecule type" value="Genomic_DNA"/>
</dbReference>
<dbReference type="OrthoDB" id="2679535at2759"/>
<sequence>APSMADIWLSLLSSPSPEQAHARSIVWLAAAISIEDAQDLVREAVQWLPADATAIQKADVMARQLTLQTKVQKHQDDADSFMEGVDILEHCRPLDPINDDSVMPYLDCITDLSDAEEPDEEGEYVEEEDSLEEAVNPQDVYIWMPSRLKLGQGRELRLGHLMEEELQLQQGQANDSLAKLQAGLRNLAILYRQNLQSANSVHSETRAQKAI</sequence>
<protein>
    <submittedName>
        <fullName evidence="1">Uncharacterized protein</fullName>
    </submittedName>
</protein>
<feature type="non-terminal residue" evidence="1">
    <location>
        <position position="1"/>
    </location>
</feature>
<dbReference type="InParanoid" id="A0A0D0CF75"/>
<dbReference type="AlphaFoldDB" id="A0A0D0CF75"/>
<organism evidence="1 2">
    <name type="scientific">Paxillus rubicundulus Ve08.2h10</name>
    <dbReference type="NCBI Taxonomy" id="930991"/>
    <lineage>
        <taxon>Eukaryota</taxon>
        <taxon>Fungi</taxon>
        <taxon>Dikarya</taxon>
        <taxon>Basidiomycota</taxon>
        <taxon>Agaricomycotina</taxon>
        <taxon>Agaricomycetes</taxon>
        <taxon>Agaricomycetidae</taxon>
        <taxon>Boletales</taxon>
        <taxon>Paxilineae</taxon>
        <taxon>Paxillaceae</taxon>
        <taxon>Paxillus</taxon>
    </lineage>
</organism>